<evidence type="ECO:0000256" key="6">
    <source>
        <dbReference type="ARBA" id="ARBA00022692"/>
    </source>
</evidence>
<keyword evidence="10" id="KW-0997">Cell inner membrane</keyword>
<evidence type="ECO:0000256" key="2">
    <source>
        <dbReference type="ARBA" id="ARBA00004162"/>
    </source>
</evidence>
<dbReference type="InterPro" id="IPR005503">
    <property type="entry name" value="FliL"/>
</dbReference>
<dbReference type="PANTHER" id="PTHR35091:SF2">
    <property type="entry name" value="FLAGELLAR PROTEIN FLIL"/>
    <property type="match status" value="1"/>
</dbReference>
<comment type="subcellular location">
    <subcellularLocation>
        <location evidence="10">Cell inner membrane</location>
    </subcellularLocation>
    <subcellularLocation>
        <location evidence="2">Cell membrane</location>
        <topology evidence="2">Single-pass membrane protein</topology>
    </subcellularLocation>
</comment>
<evidence type="ECO:0000256" key="9">
    <source>
        <dbReference type="ARBA" id="ARBA00023136"/>
    </source>
</evidence>
<keyword evidence="11" id="KW-0966">Cell projection</keyword>
<dbReference type="Proteomes" id="UP000683401">
    <property type="component" value="Chromosome"/>
</dbReference>
<dbReference type="NCBIfam" id="NF005435">
    <property type="entry name" value="PRK07021.1"/>
    <property type="match status" value="1"/>
</dbReference>
<evidence type="ECO:0000256" key="8">
    <source>
        <dbReference type="ARBA" id="ARBA00022989"/>
    </source>
</evidence>
<evidence type="ECO:0000256" key="10">
    <source>
        <dbReference type="RuleBase" id="RU364125"/>
    </source>
</evidence>
<keyword evidence="12" id="KW-1185">Reference proteome</keyword>
<keyword evidence="8" id="KW-1133">Transmembrane helix</keyword>
<organism evidence="11 12">
    <name type="scientific">Pseudomonas lijiangensis</name>
    <dbReference type="NCBI Taxonomy" id="2995658"/>
    <lineage>
        <taxon>Bacteria</taxon>
        <taxon>Pseudomonadati</taxon>
        <taxon>Pseudomonadota</taxon>
        <taxon>Gammaproteobacteria</taxon>
        <taxon>Pseudomonadales</taxon>
        <taxon>Pseudomonadaceae</taxon>
        <taxon>Pseudomonas</taxon>
    </lineage>
</organism>
<evidence type="ECO:0000256" key="7">
    <source>
        <dbReference type="ARBA" id="ARBA00022779"/>
    </source>
</evidence>
<sequence>MATTRKTPWLLIILLVLSAAGVSAGGMYFFMSKDKAHADEPATVKSAEEPAHAPILVTIVPMTVNIQNERNEQSMLYVGFALEVGNDTTQKFLLQYMPQLRSRLLTLLGGQDTTQLVSAKGKETLAANILATFKQPLAPKQPELSVLNVLYTDFIVQ</sequence>
<comment type="similarity">
    <text evidence="3 10">Belongs to the FliL family.</text>
</comment>
<dbReference type="EMBL" id="CP076668">
    <property type="protein sequence ID" value="QWU83176.1"/>
    <property type="molecule type" value="Genomic_DNA"/>
</dbReference>
<proteinExistence type="inferred from homology"/>
<dbReference type="Pfam" id="PF03748">
    <property type="entry name" value="FliL"/>
    <property type="match status" value="1"/>
</dbReference>
<name>A0ABX8HRI5_9PSED</name>
<evidence type="ECO:0000256" key="3">
    <source>
        <dbReference type="ARBA" id="ARBA00008281"/>
    </source>
</evidence>
<evidence type="ECO:0000256" key="4">
    <source>
        <dbReference type="ARBA" id="ARBA00022475"/>
    </source>
</evidence>
<keyword evidence="11" id="KW-0282">Flagellum</keyword>
<keyword evidence="11" id="KW-0969">Cilium</keyword>
<evidence type="ECO:0000313" key="12">
    <source>
        <dbReference type="Proteomes" id="UP000683401"/>
    </source>
</evidence>
<keyword evidence="5 10" id="KW-0145">Chemotaxis</keyword>
<comment type="function">
    <text evidence="1 10">Controls the rotational direction of flagella during chemotaxis.</text>
</comment>
<keyword evidence="9 10" id="KW-0472">Membrane</keyword>
<evidence type="ECO:0000256" key="1">
    <source>
        <dbReference type="ARBA" id="ARBA00002254"/>
    </source>
</evidence>
<gene>
    <name evidence="11" type="primary">fliL</name>
    <name evidence="11" type="ORF">KQP88_24930</name>
</gene>
<dbReference type="PANTHER" id="PTHR35091">
    <property type="entry name" value="FLAGELLAR PROTEIN FLIL"/>
    <property type="match status" value="1"/>
</dbReference>
<keyword evidence="6" id="KW-0812">Transmembrane</keyword>
<evidence type="ECO:0000313" key="11">
    <source>
        <dbReference type="EMBL" id="QWU83176.1"/>
    </source>
</evidence>
<dbReference type="RefSeq" id="WP_216704482.1">
    <property type="nucleotide sequence ID" value="NZ_CP076668.1"/>
</dbReference>
<reference evidence="12" key="1">
    <citation type="submission" date="2021-06" db="EMBL/GenBank/DDBJ databases">
        <title>Identification of Pseudomonas cichorii causing bacterial leaf black spot of flue-cured tobacco, a new disease in China.</title>
        <authorList>
            <person name="Lu C.-H."/>
        </authorList>
    </citation>
    <scope>NUCLEOTIDE SEQUENCE [LARGE SCALE GENOMIC DNA]</scope>
    <source>
        <strain evidence="12">LJ2</strain>
    </source>
</reference>
<accession>A0ABX8HRI5</accession>
<evidence type="ECO:0000256" key="5">
    <source>
        <dbReference type="ARBA" id="ARBA00022500"/>
    </source>
</evidence>
<protein>
    <recommendedName>
        <fullName evidence="10">Flagellar protein FliL</fullName>
    </recommendedName>
</protein>
<keyword evidence="7 10" id="KW-0283">Flagellar rotation</keyword>
<keyword evidence="4" id="KW-1003">Cell membrane</keyword>